<evidence type="ECO:0000256" key="1">
    <source>
        <dbReference type="ARBA" id="ARBA00002190"/>
    </source>
</evidence>
<reference evidence="7 10" key="1">
    <citation type="journal article" date="2024" name="Front. Microbiol.">
        <title>Novel thermophilic genera Geochorda gen. nov. and Carboxydochorda gen. nov. from the deep terrestrial subsurface reveal the ecophysiological diversity in the class Limnochordia.</title>
        <authorList>
            <person name="Karnachuk O.V."/>
            <person name="Lukina A.P."/>
            <person name="Avakyan M.R."/>
            <person name="Kadnikov V.V."/>
            <person name="Begmatov S."/>
            <person name="Beletsky A.V."/>
            <person name="Vlasova K.G."/>
            <person name="Novikov A.A."/>
            <person name="Shcherbakova V.A."/>
            <person name="Mardanov A.V."/>
            <person name="Ravin N.V."/>
        </authorList>
    </citation>
    <scope>NUCLEOTIDE SEQUENCE [LARGE SCALE GENOMIC DNA]</scope>
    <source>
        <strain evidence="7 10">L945</strain>
    </source>
</reference>
<organism evidence="7 10">
    <name type="scientific">Carboxydichorda subterranea</name>
    <dbReference type="NCBI Taxonomy" id="3109565"/>
    <lineage>
        <taxon>Bacteria</taxon>
        <taxon>Bacillati</taxon>
        <taxon>Bacillota</taxon>
        <taxon>Limnochordia</taxon>
        <taxon>Limnochordales</taxon>
        <taxon>Geochordaceae</taxon>
        <taxon>Carboxydichorda</taxon>
    </lineage>
</organism>
<evidence type="ECO:0000256" key="6">
    <source>
        <dbReference type="RuleBase" id="RU365089"/>
    </source>
</evidence>
<evidence type="ECO:0000256" key="2">
    <source>
        <dbReference type="ARBA" id="ARBA00010961"/>
    </source>
</evidence>
<protein>
    <recommendedName>
        <fullName evidence="6">Mutator family transposase</fullName>
    </recommendedName>
</protein>
<comment type="similarity">
    <text evidence="2 6">Belongs to the transposase mutator family.</text>
</comment>
<evidence type="ECO:0000313" key="7">
    <source>
        <dbReference type="EMBL" id="WRP16848.1"/>
    </source>
</evidence>
<dbReference type="RefSeq" id="WP_324716120.1">
    <property type="nucleotide sequence ID" value="NZ_CP141615.1"/>
</dbReference>
<name>A0ABZ1BW92_9FIRM</name>
<dbReference type="EMBL" id="CP141615">
    <property type="protein sequence ID" value="WRP17284.1"/>
    <property type="molecule type" value="Genomic_DNA"/>
</dbReference>
<evidence type="ECO:0000313" key="9">
    <source>
        <dbReference type="EMBL" id="WRP18810.1"/>
    </source>
</evidence>
<keyword evidence="4 6" id="KW-0238">DNA-binding</keyword>
<dbReference type="NCBIfam" id="NF033543">
    <property type="entry name" value="transpos_IS256"/>
    <property type="match status" value="1"/>
</dbReference>
<proteinExistence type="inferred from homology"/>
<dbReference type="Proteomes" id="UP001332192">
    <property type="component" value="Chromosome"/>
</dbReference>
<sequence length="437" mass="47941">MPAYHVVSPNGKVQKVDRRKARKVPFLPESIQLPLRRLGEQVKGGLTALVLQLAVAALGEMMEAELAERVGPKGRHRRERPAYRHGQAKGWVVVLGRKVSVQRPRARSKDRQEVVLDTYLWAQQEDSLTEAVVARLLHGVSTRGYRETLDGTDALPGKGVSRSRISARFTQTMGRLLEERLTQRLDQGSIVALVVDGVRVGDSSVVVALGIDADGRKRLLGLREGATENEAVVKGLLQDLVERGLSSDQGLLVVMDGAKALRAAVRAVFGKQALVQRCQVHKKANVLDHLPESAKAWVARKLDQAYGEPDYSVAREALERLADRLEVEHPGAADSLREGLDETLTLHRLGIPGLLRLSLASTNTVESALSVVRAKAGRVKRWRSGQHAERWVGIGLLAAESRFRRIRGYRLIPMLQAALRRAIGAEVAMSEPVLATG</sequence>
<dbReference type="Pfam" id="PF00872">
    <property type="entry name" value="Transposase_mut"/>
    <property type="match status" value="1"/>
</dbReference>
<keyword evidence="5 6" id="KW-0233">DNA recombination</keyword>
<evidence type="ECO:0000313" key="8">
    <source>
        <dbReference type="EMBL" id="WRP17284.1"/>
    </source>
</evidence>
<accession>A0ABZ1BW92</accession>
<evidence type="ECO:0000256" key="4">
    <source>
        <dbReference type="ARBA" id="ARBA00023125"/>
    </source>
</evidence>
<keyword evidence="10" id="KW-1185">Reference proteome</keyword>
<dbReference type="InterPro" id="IPR001207">
    <property type="entry name" value="Transposase_mutator"/>
</dbReference>
<evidence type="ECO:0000256" key="3">
    <source>
        <dbReference type="ARBA" id="ARBA00022578"/>
    </source>
</evidence>
<keyword evidence="6" id="KW-0814">Transposable element</keyword>
<gene>
    <name evidence="9" type="ORF">U7230_07410</name>
    <name evidence="7" type="ORF">U7230_12250</name>
    <name evidence="8" type="ORF">U7230_14565</name>
</gene>
<dbReference type="EMBL" id="CP141615">
    <property type="protein sequence ID" value="WRP18810.1"/>
    <property type="molecule type" value="Genomic_DNA"/>
</dbReference>
<comment type="function">
    <text evidence="1 6">Required for the transposition of the insertion element.</text>
</comment>
<dbReference type="PANTHER" id="PTHR33217:SF7">
    <property type="entry name" value="TRANSPOSASE FOR INSERTION SEQUENCE ELEMENT IS1081"/>
    <property type="match status" value="1"/>
</dbReference>
<dbReference type="PANTHER" id="PTHR33217">
    <property type="entry name" value="TRANSPOSASE FOR INSERTION SEQUENCE ELEMENT IS1081"/>
    <property type="match status" value="1"/>
</dbReference>
<evidence type="ECO:0000256" key="5">
    <source>
        <dbReference type="ARBA" id="ARBA00023172"/>
    </source>
</evidence>
<evidence type="ECO:0000313" key="10">
    <source>
        <dbReference type="Proteomes" id="UP001332192"/>
    </source>
</evidence>
<keyword evidence="3 6" id="KW-0815">Transposition</keyword>
<dbReference type="EMBL" id="CP141615">
    <property type="protein sequence ID" value="WRP16848.1"/>
    <property type="molecule type" value="Genomic_DNA"/>
</dbReference>